<protein>
    <submittedName>
        <fullName evidence="2">Uncharacterized protein</fullName>
    </submittedName>
</protein>
<evidence type="ECO:0000313" key="3">
    <source>
        <dbReference type="Proteomes" id="UP000076532"/>
    </source>
</evidence>
<evidence type="ECO:0000313" key="2">
    <source>
        <dbReference type="EMBL" id="KZP25901.1"/>
    </source>
</evidence>
<reference evidence="2 3" key="1">
    <citation type="journal article" date="2016" name="Mol. Biol. Evol.">
        <title>Comparative Genomics of Early-Diverging Mushroom-Forming Fungi Provides Insights into the Origins of Lignocellulose Decay Capabilities.</title>
        <authorList>
            <person name="Nagy L.G."/>
            <person name="Riley R."/>
            <person name="Tritt A."/>
            <person name="Adam C."/>
            <person name="Daum C."/>
            <person name="Floudas D."/>
            <person name="Sun H."/>
            <person name="Yadav J.S."/>
            <person name="Pangilinan J."/>
            <person name="Larsson K.H."/>
            <person name="Matsuura K."/>
            <person name="Barry K."/>
            <person name="Labutti K."/>
            <person name="Kuo R."/>
            <person name="Ohm R.A."/>
            <person name="Bhattacharya S.S."/>
            <person name="Shirouzu T."/>
            <person name="Yoshinaga Y."/>
            <person name="Martin F.M."/>
            <person name="Grigoriev I.V."/>
            <person name="Hibbett D.S."/>
        </authorList>
    </citation>
    <scope>NUCLEOTIDE SEQUENCE [LARGE SCALE GENOMIC DNA]</scope>
    <source>
        <strain evidence="2 3">CBS 109695</strain>
    </source>
</reference>
<dbReference type="Proteomes" id="UP000076532">
    <property type="component" value="Unassembled WGS sequence"/>
</dbReference>
<dbReference type="EMBL" id="KV417518">
    <property type="protein sequence ID" value="KZP25901.1"/>
    <property type="molecule type" value="Genomic_DNA"/>
</dbReference>
<evidence type="ECO:0000256" key="1">
    <source>
        <dbReference type="SAM" id="MobiDB-lite"/>
    </source>
</evidence>
<keyword evidence="3" id="KW-1185">Reference proteome</keyword>
<gene>
    <name evidence="2" type="ORF">FIBSPDRAFT_1041239</name>
</gene>
<proteinExistence type="predicted"/>
<dbReference type="AlphaFoldDB" id="A0A166PAN7"/>
<accession>A0A166PAN7</accession>
<name>A0A166PAN7_9AGAM</name>
<organism evidence="2 3">
    <name type="scientific">Athelia psychrophila</name>
    <dbReference type="NCBI Taxonomy" id="1759441"/>
    <lineage>
        <taxon>Eukaryota</taxon>
        <taxon>Fungi</taxon>
        <taxon>Dikarya</taxon>
        <taxon>Basidiomycota</taxon>
        <taxon>Agaricomycotina</taxon>
        <taxon>Agaricomycetes</taxon>
        <taxon>Agaricomycetidae</taxon>
        <taxon>Atheliales</taxon>
        <taxon>Atheliaceae</taxon>
        <taxon>Athelia</taxon>
    </lineage>
</organism>
<sequence length="115" mass="12461">MLRILCAAVRTLPQAVRSVSAHSTEPFTSRPALRKGNGALSPPRNGVSSSSSAAFSYSLSVATQGWEQTGSHGASGRFILLSFSFPRLPSHCAGVNDFISTPTYIKEFIRMKEEW</sequence>
<feature type="region of interest" description="Disordered" evidence="1">
    <location>
        <begin position="27"/>
        <end position="51"/>
    </location>
</feature>